<dbReference type="RefSeq" id="XP_035350615.1">
    <property type="nucleotide sequence ID" value="XM_035494722.1"/>
</dbReference>
<reference evidence="2" key="1">
    <citation type="submission" date="2020-06" db="EMBL/GenBank/DDBJ databases">
        <title>A chromosome-scale genome assembly of Talaromyces rugulosus W13939.</title>
        <authorList>
            <person name="Wang B."/>
            <person name="Guo L."/>
            <person name="Ye K."/>
            <person name="Wang L."/>
        </authorList>
    </citation>
    <scope>NUCLEOTIDE SEQUENCE [LARGE SCALE GENOMIC DNA]</scope>
    <source>
        <strain evidence="2">W13939</strain>
    </source>
</reference>
<dbReference type="AlphaFoldDB" id="A0A7H8RD75"/>
<dbReference type="Proteomes" id="UP000509510">
    <property type="component" value="Chromosome VI"/>
</dbReference>
<keyword evidence="2" id="KW-1185">Reference proteome</keyword>
<dbReference type="GeneID" id="55999093"/>
<protein>
    <submittedName>
        <fullName evidence="1">Uncharacterized protein</fullName>
    </submittedName>
</protein>
<accession>A0A7H8RD75</accession>
<organism evidence="1 2">
    <name type="scientific">Talaromyces rugulosus</name>
    <name type="common">Penicillium rugulosum</name>
    <dbReference type="NCBI Taxonomy" id="121627"/>
    <lineage>
        <taxon>Eukaryota</taxon>
        <taxon>Fungi</taxon>
        <taxon>Dikarya</taxon>
        <taxon>Ascomycota</taxon>
        <taxon>Pezizomycotina</taxon>
        <taxon>Eurotiomycetes</taxon>
        <taxon>Eurotiomycetidae</taxon>
        <taxon>Eurotiales</taxon>
        <taxon>Trichocomaceae</taxon>
        <taxon>Talaromyces</taxon>
        <taxon>Talaromyces sect. Islandici</taxon>
    </lineage>
</organism>
<dbReference type="OrthoDB" id="8922241at2759"/>
<evidence type="ECO:0000313" key="2">
    <source>
        <dbReference type="Proteomes" id="UP000509510"/>
    </source>
</evidence>
<sequence>MEIHQPLPTNIDYNPSKHGKLIGIQFGCFVFQDTMGKWYCFRHPREMHRGAQWAFCLHPGFQMDTPSGMSPGSWHAWVDHQREALRGKPLSKYHHEENGHEIEEEWTEVNSVTVAKMFRVERPSETELCYLQQKLEQFARMYPERVVKQEEEKEEKLCALGQLKISAVQSVNKVDDGKKQEIE</sequence>
<dbReference type="EMBL" id="CP055903">
    <property type="protein sequence ID" value="QKX64442.1"/>
    <property type="molecule type" value="Genomic_DNA"/>
</dbReference>
<name>A0A7H8RD75_TALRU</name>
<proteinExistence type="predicted"/>
<gene>
    <name evidence="1" type="ORF">TRUGW13939_11616</name>
</gene>
<dbReference type="KEGG" id="trg:TRUGW13939_11616"/>
<evidence type="ECO:0000313" key="1">
    <source>
        <dbReference type="EMBL" id="QKX64442.1"/>
    </source>
</evidence>